<protein>
    <submittedName>
        <fullName evidence="1">Uncharacterized protein</fullName>
    </submittedName>
</protein>
<organism evidence="1 2">
    <name type="scientific">Apolygus lucorum</name>
    <name type="common">Small green plant bug</name>
    <name type="synonym">Lygocoris lucorum</name>
    <dbReference type="NCBI Taxonomy" id="248454"/>
    <lineage>
        <taxon>Eukaryota</taxon>
        <taxon>Metazoa</taxon>
        <taxon>Ecdysozoa</taxon>
        <taxon>Arthropoda</taxon>
        <taxon>Hexapoda</taxon>
        <taxon>Insecta</taxon>
        <taxon>Pterygota</taxon>
        <taxon>Neoptera</taxon>
        <taxon>Paraneoptera</taxon>
        <taxon>Hemiptera</taxon>
        <taxon>Heteroptera</taxon>
        <taxon>Panheteroptera</taxon>
        <taxon>Cimicomorpha</taxon>
        <taxon>Miridae</taxon>
        <taxon>Mirini</taxon>
        <taxon>Apolygus</taxon>
    </lineage>
</organism>
<dbReference type="EMBL" id="WIXP02000002">
    <property type="protein sequence ID" value="KAF6215353.1"/>
    <property type="molecule type" value="Genomic_DNA"/>
</dbReference>
<comment type="caution">
    <text evidence="1">The sequence shown here is derived from an EMBL/GenBank/DDBJ whole genome shotgun (WGS) entry which is preliminary data.</text>
</comment>
<gene>
    <name evidence="1" type="ORF">GE061_010105</name>
</gene>
<accession>A0A8S9Y2E2</accession>
<evidence type="ECO:0000313" key="2">
    <source>
        <dbReference type="Proteomes" id="UP000466442"/>
    </source>
</evidence>
<keyword evidence="2" id="KW-1185">Reference proteome</keyword>
<evidence type="ECO:0000313" key="1">
    <source>
        <dbReference type="EMBL" id="KAF6215353.1"/>
    </source>
</evidence>
<dbReference type="Proteomes" id="UP000466442">
    <property type="component" value="Unassembled WGS sequence"/>
</dbReference>
<proteinExistence type="predicted"/>
<dbReference type="AlphaFoldDB" id="A0A8S9Y2E2"/>
<reference evidence="1" key="1">
    <citation type="journal article" date="2021" name="Mol. Ecol. Resour.">
        <title>Apolygus lucorum genome provides insights into omnivorousness and mesophyll feeding.</title>
        <authorList>
            <person name="Liu Y."/>
            <person name="Liu H."/>
            <person name="Wang H."/>
            <person name="Huang T."/>
            <person name="Liu B."/>
            <person name="Yang B."/>
            <person name="Yin L."/>
            <person name="Li B."/>
            <person name="Zhang Y."/>
            <person name="Zhang S."/>
            <person name="Jiang F."/>
            <person name="Zhang X."/>
            <person name="Ren Y."/>
            <person name="Wang B."/>
            <person name="Wang S."/>
            <person name="Lu Y."/>
            <person name="Wu K."/>
            <person name="Fan W."/>
            <person name="Wang G."/>
        </authorList>
    </citation>
    <scope>NUCLEOTIDE SEQUENCE</scope>
    <source>
        <strain evidence="1">12Hb</strain>
    </source>
</reference>
<name>A0A8S9Y2E2_APOLU</name>
<sequence>MSTSRKLPPTLQNVLNIIPQLHPLHLKRLFFSLFIYKYKISIPNIYYTRTIIYKKEEWVALMGMGILNAKNACILMGLR</sequence>